<name>R7Y850_9ACTN</name>
<comment type="caution">
    <text evidence="1">The sequence shown here is derived from an EMBL/GenBank/DDBJ whole genome shotgun (WGS) entry which is preliminary data.</text>
</comment>
<proteinExistence type="predicted"/>
<gene>
    <name evidence="1" type="ORF">GTC6_15621</name>
</gene>
<dbReference type="EMBL" id="AQPW01000019">
    <property type="protein sequence ID" value="EON31874.1"/>
    <property type="molecule type" value="Genomic_DNA"/>
</dbReference>
<evidence type="ECO:0000313" key="1">
    <source>
        <dbReference type="EMBL" id="EON31874.1"/>
    </source>
</evidence>
<dbReference type="AlphaFoldDB" id="R7Y850"/>
<accession>R7Y850</accession>
<dbReference type="PATRIC" id="fig|1316928.3.peg.3152"/>
<dbReference type="Proteomes" id="UP000013569">
    <property type="component" value="Unassembled WGS sequence"/>
</dbReference>
<reference evidence="1 2" key="1">
    <citation type="journal article" date="2013" name="Genome Announc.">
        <title>Draft Genome Sequence of a Benzothiophene-Desulfurizing Bacterium, Gordona terrae Strain C-6.</title>
        <authorList>
            <person name="Wang W."/>
            <person name="Ma T."/>
            <person name="Ren Y."/>
            <person name="Li G."/>
        </authorList>
    </citation>
    <scope>NUCLEOTIDE SEQUENCE [LARGE SCALE GENOMIC DNA]</scope>
    <source>
        <strain evidence="1 2">C-6</strain>
    </source>
</reference>
<sequence length="213" mass="23804">MTNSGTAPPGTDDAGFETRLRIFGFEYDGAGYRAEVFDYSGCDVTTVISDADYFFTDRGKLWSLAVVDASTDCERLMWLSGYDYRRRARTWAEQTRRTEMQLRYLASRAARSRPVVLPDGLRLIRMFPEWGAGPLWESFTENYPADPARLGLDPELAGALTDWNDVWNARPHDADLDDEPGWTATGLALHSRVESALSGVAEVAAQFLRPPAP</sequence>
<organism evidence="1 2">
    <name type="scientific">Gordonia terrae C-6</name>
    <dbReference type="NCBI Taxonomy" id="1316928"/>
    <lineage>
        <taxon>Bacteria</taxon>
        <taxon>Bacillati</taxon>
        <taxon>Actinomycetota</taxon>
        <taxon>Actinomycetes</taxon>
        <taxon>Mycobacteriales</taxon>
        <taxon>Gordoniaceae</taxon>
        <taxon>Gordonia</taxon>
    </lineage>
</organism>
<evidence type="ECO:0000313" key="2">
    <source>
        <dbReference type="Proteomes" id="UP000013569"/>
    </source>
</evidence>
<protein>
    <submittedName>
        <fullName evidence="1">Uncharacterized protein</fullName>
    </submittedName>
</protein>